<dbReference type="GO" id="GO:0005886">
    <property type="term" value="C:plasma membrane"/>
    <property type="evidence" value="ECO:0007669"/>
    <property type="project" value="TreeGrafter"/>
</dbReference>
<dbReference type="InterPro" id="IPR007110">
    <property type="entry name" value="Ig-like_dom"/>
</dbReference>
<dbReference type="InterPro" id="IPR003599">
    <property type="entry name" value="Ig_sub"/>
</dbReference>
<dbReference type="EMBL" id="MU825465">
    <property type="protein sequence ID" value="KAJ7388497.1"/>
    <property type="molecule type" value="Genomic_DNA"/>
</dbReference>
<proteinExistence type="predicted"/>
<dbReference type="InterPro" id="IPR003598">
    <property type="entry name" value="Ig_sub2"/>
</dbReference>
<dbReference type="InterPro" id="IPR050958">
    <property type="entry name" value="Cell_Adh-Cytoskel_Orgn"/>
</dbReference>
<dbReference type="Pfam" id="PF13927">
    <property type="entry name" value="Ig_3"/>
    <property type="match status" value="1"/>
</dbReference>
<sequence length="174" mass="19160">MNGRPLITLPAGPIYTESGKDVKLPKCWVIGYPPPVVSWTKLFDQLPGGRATVQGHTLTITKTDKKDAGTYICHGYERHGYIARDDSSDSQRRASVYCQATREDSTVSRTVNGHPVPSITWARCKGSIPEEYSQVEGGQLKIDSLTAEDSGTYICSARSEFVHVETEVQLIVKT</sequence>
<gene>
    <name evidence="4" type="primary">HMCN2_10</name>
    <name evidence="4" type="ORF">OS493_037309</name>
</gene>
<evidence type="ECO:0000313" key="4">
    <source>
        <dbReference type="EMBL" id="KAJ7388497.1"/>
    </source>
</evidence>
<evidence type="ECO:0000256" key="1">
    <source>
        <dbReference type="ARBA" id="ARBA00022729"/>
    </source>
</evidence>
<feature type="non-terminal residue" evidence="4">
    <location>
        <position position="174"/>
    </location>
</feature>
<dbReference type="PANTHER" id="PTHR45080">
    <property type="entry name" value="CONTACTIN 5"/>
    <property type="match status" value="1"/>
</dbReference>
<name>A0A9X0D5W1_9CNID</name>
<feature type="domain" description="Ig-like" evidence="3">
    <location>
        <begin position="96"/>
        <end position="169"/>
    </location>
</feature>
<dbReference type="GO" id="GO:0008046">
    <property type="term" value="F:axon guidance receptor activity"/>
    <property type="evidence" value="ECO:0007669"/>
    <property type="project" value="TreeGrafter"/>
</dbReference>
<accession>A0A9X0D5W1</accession>
<dbReference type="InterPro" id="IPR013783">
    <property type="entry name" value="Ig-like_fold"/>
</dbReference>
<evidence type="ECO:0000313" key="5">
    <source>
        <dbReference type="Proteomes" id="UP001163046"/>
    </source>
</evidence>
<protein>
    <submittedName>
        <fullName evidence="4">G2F domain</fullName>
    </submittedName>
</protein>
<dbReference type="GO" id="GO:0007156">
    <property type="term" value="P:homophilic cell adhesion via plasma membrane adhesion molecules"/>
    <property type="evidence" value="ECO:0007669"/>
    <property type="project" value="TreeGrafter"/>
</dbReference>
<feature type="domain" description="Ig-like" evidence="3">
    <location>
        <begin position="5"/>
        <end position="95"/>
    </location>
</feature>
<dbReference type="Proteomes" id="UP001163046">
    <property type="component" value="Unassembled WGS sequence"/>
</dbReference>
<keyword evidence="5" id="KW-1185">Reference proteome</keyword>
<reference evidence="4" key="1">
    <citation type="submission" date="2023-01" db="EMBL/GenBank/DDBJ databases">
        <title>Genome assembly of the deep-sea coral Lophelia pertusa.</title>
        <authorList>
            <person name="Herrera S."/>
            <person name="Cordes E."/>
        </authorList>
    </citation>
    <scope>NUCLEOTIDE SEQUENCE</scope>
    <source>
        <strain evidence="4">USNM1676648</strain>
        <tissue evidence="4">Polyp</tissue>
    </source>
</reference>
<organism evidence="4 5">
    <name type="scientific">Desmophyllum pertusum</name>
    <dbReference type="NCBI Taxonomy" id="174260"/>
    <lineage>
        <taxon>Eukaryota</taxon>
        <taxon>Metazoa</taxon>
        <taxon>Cnidaria</taxon>
        <taxon>Anthozoa</taxon>
        <taxon>Hexacorallia</taxon>
        <taxon>Scleractinia</taxon>
        <taxon>Caryophylliina</taxon>
        <taxon>Caryophylliidae</taxon>
        <taxon>Desmophyllum</taxon>
    </lineage>
</organism>
<comment type="caution">
    <text evidence="4">The sequence shown here is derived from an EMBL/GenBank/DDBJ whole genome shotgun (WGS) entry which is preliminary data.</text>
</comment>
<evidence type="ECO:0000259" key="3">
    <source>
        <dbReference type="PROSITE" id="PS50835"/>
    </source>
</evidence>
<dbReference type="GO" id="GO:0043025">
    <property type="term" value="C:neuronal cell body"/>
    <property type="evidence" value="ECO:0007669"/>
    <property type="project" value="TreeGrafter"/>
</dbReference>
<dbReference type="Pfam" id="PF07679">
    <property type="entry name" value="I-set"/>
    <property type="match status" value="1"/>
</dbReference>
<evidence type="ECO:0000256" key="2">
    <source>
        <dbReference type="ARBA" id="ARBA00023157"/>
    </source>
</evidence>
<dbReference type="SMART" id="SM00408">
    <property type="entry name" value="IGc2"/>
    <property type="match status" value="2"/>
</dbReference>
<dbReference type="OrthoDB" id="6418083at2759"/>
<dbReference type="GO" id="GO:0050808">
    <property type="term" value="P:synapse organization"/>
    <property type="evidence" value="ECO:0007669"/>
    <property type="project" value="TreeGrafter"/>
</dbReference>
<dbReference type="InterPro" id="IPR036179">
    <property type="entry name" value="Ig-like_dom_sf"/>
</dbReference>
<dbReference type="SUPFAM" id="SSF48726">
    <property type="entry name" value="Immunoglobulin"/>
    <property type="match status" value="2"/>
</dbReference>
<dbReference type="Gene3D" id="2.60.40.10">
    <property type="entry name" value="Immunoglobulins"/>
    <property type="match status" value="2"/>
</dbReference>
<dbReference type="GO" id="GO:0030424">
    <property type="term" value="C:axon"/>
    <property type="evidence" value="ECO:0007669"/>
    <property type="project" value="TreeGrafter"/>
</dbReference>
<keyword evidence="1" id="KW-0732">Signal</keyword>
<dbReference type="PROSITE" id="PS50835">
    <property type="entry name" value="IG_LIKE"/>
    <property type="match status" value="2"/>
</dbReference>
<dbReference type="AlphaFoldDB" id="A0A9X0D5W1"/>
<dbReference type="InterPro" id="IPR013098">
    <property type="entry name" value="Ig_I-set"/>
</dbReference>
<dbReference type="SMART" id="SM00409">
    <property type="entry name" value="IG"/>
    <property type="match status" value="2"/>
</dbReference>
<keyword evidence="2" id="KW-1015">Disulfide bond</keyword>
<dbReference type="PANTHER" id="PTHR45080:SF8">
    <property type="entry name" value="IG-LIKE DOMAIN-CONTAINING PROTEIN"/>
    <property type="match status" value="1"/>
</dbReference>